<gene>
    <name evidence="3 4 5 6 7" type="primary">LOC106811080</name>
</gene>
<dbReference type="Proteomes" id="UP000695022">
    <property type="component" value="Unplaced"/>
</dbReference>
<dbReference type="GeneID" id="106811080"/>
<name>A0ABM1ED24_PRICU</name>
<organism evidence="2 5">
    <name type="scientific">Priapulus caudatus</name>
    <name type="common">Priapulid worm</name>
    <dbReference type="NCBI Taxonomy" id="37621"/>
    <lineage>
        <taxon>Eukaryota</taxon>
        <taxon>Metazoa</taxon>
        <taxon>Ecdysozoa</taxon>
        <taxon>Scalidophora</taxon>
        <taxon>Priapulida</taxon>
        <taxon>Priapulimorpha</taxon>
        <taxon>Priapulimorphida</taxon>
        <taxon>Priapulidae</taxon>
        <taxon>Priapulus</taxon>
    </lineage>
</organism>
<feature type="region of interest" description="Disordered" evidence="1">
    <location>
        <begin position="104"/>
        <end position="149"/>
    </location>
</feature>
<evidence type="ECO:0000313" key="3">
    <source>
        <dbReference type="RefSeq" id="XP_014670093.1"/>
    </source>
</evidence>
<dbReference type="Pfam" id="PF08524">
    <property type="entry name" value="rRNA_processing"/>
    <property type="match status" value="1"/>
</dbReference>
<evidence type="ECO:0000313" key="2">
    <source>
        <dbReference type="Proteomes" id="UP000695022"/>
    </source>
</evidence>
<evidence type="ECO:0000256" key="1">
    <source>
        <dbReference type="SAM" id="MobiDB-lite"/>
    </source>
</evidence>
<dbReference type="RefSeq" id="XP_014670097.1">
    <property type="nucleotide sequence ID" value="XM_014814611.1"/>
</dbReference>
<evidence type="ECO:0000313" key="5">
    <source>
        <dbReference type="RefSeq" id="XP_014670095.1"/>
    </source>
</evidence>
<dbReference type="RefSeq" id="XP_014670096.1">
    <property type="nucleotide sequence ID" value="XM_014814610.1"/>
</dbReference>
<dbReference type="InterPro" id="IPR013730">
    <property type="entry name" value="Fyv7/TAP26"/>
</dbReference>
<protein>
    <submittedName>
        <fullName evidence="3 4">Thyroid transcription factor 1-associated protein 26-like</fullName>
    </submittedName>
</protein>
<dbReference type="RefSeq" id="XP_014670094.1">
    <property type="nucleotide sequence ID" value="XM_014814608.1"/>
</dbReference>
<dbReference type="RefSeq" id="XP_014670093.1">
    <property type="nucleotide sequence ID" value="XM_014814607.1"/>
</dbReference>
<dbReference type="PANTHER" id="PTHR15657">
    <property type="entry name" value="THYROID TRANSCRIPTION FACTOR 1-ASSOCIATED PROTEIN 26"/>
    <property type="match status" value="1"/>
</dbReference>
<dbReference type="RefSeq" id="XP_014670095.1">
    <property type="nucleotide sequence ID" value="XM_014814609.1"/>
</dbReference>
<feature type="compositionally biased region" description="Basic and acidic residues" evidence="1">
    <location>
        <begin position="104"/>
        <end position="136"/>
    </location>
</feature>
<evidence type="ECO:0000313" key="6">
    <source>
        <dbReference type="RefSeq" id="XP_014670096.1"/>
    </source>
</evidence>
<sequence>MNRNMSDSQFHLSSATNYGKGRVRKMHNKYNQPGQVHSLQDKKTKSVMNQYHKMLRKQKQAELRLGATKQDMEKLAQEEVHTSKKEKRLGTFKKAMVEYENKIEEQRQKKEDAARQKKEKEEALKHYKTKKIERQKHLGKKTKRGQPVLSAQVEHILQKLQSPSSELS</sequence>
<feature type="compositionally biased region" description="Polar residues" evidence="1">
    <location>
        <begin position="29"/>
        <end position="38"/>
    </location>
</feature>
<accession>A0ABM1ED24</accession>
<dbReference type="PANTHER" id="PTHR15657:SF1">
    <property type="entry name" value="THYROID TRANSCRIPTION FACTOR 1-ASSOCIATED PROTEIN 26"/>
    <property type="match status" value="1"/>
</dbReference>
<keyword evidence="2" id="KW-1185">Reference proteome</keyword>
<reference evidence="3 4" key="1">
    <citation type="submission" date="2025-05" db="UniProtKB">
        <authorList>
            <consortium name="RefSeq"/>
        </authorList>
    </citation>
    <scope>IDENTIFICATION</scope>
</reference>
<feature type="region of interest" description="Disordered" evidence="1">
    <location>
        <begin position="1"/>
        <end position="41"/>
    </location>
</feature>
<proteinExistence type="predicted"/>
<feature type="compositionally biased region" description="Polar residues" evidence="1">
    <location>
        <begin position="1"/>
        <end position="17"/>
    </location>
</feature>
<dbReference type="PRINTS" id="PR01854">
    <property type="entry name" value="BR22PROTEIN"/>
</dbReference>
<evidence type="ECO:0000313" key="4">
    <source>
        <dbReference type="RefSeq" id="XP_014670094.1"/>
    </source>
</evidence>
<evidence type="ECO:0000313" key="7">
    <source>
        <dbReference type="RefSeq" id="XP_014670097.1"/>
    </source>
</evidence>